<organism evidence="2 3">
    <name type="scientific">Noviherbaspirillum galbum</name>
    <dbReference type="NCBI Taxonomy" id="2709383"/>
    <lineage>
        <taxon>Bacteria</taxon>
        <taxon>Pseudomonadati</taxon>
        <taxon>Pseudomonadota</taxon>
        <taxon>Betaproteobacteria</taxon>
        <taxon>Burkholderiales</taxon>
        <taxon>Oxalobacteraceae</taxon>
        <taxon>Noviherbaspirillum</taxon>
    </lineage>
</organism>
<dbReference type="Proteomes" id="UP000482155">
    <property type="component" value="Unassembled WGS sequence"/>
</dbReference>
<evidence type="ECO:0000313" key="2">
    <source>
        <dbReference type="EMBL" id="NEX59496.1"/>
    </source>
</evidence>
<evidence type="ECO:0000259" key="1">
    <source>
        <dbReference type="Pfam" id="PF18974"/>
    </source>
</evidence>
<dbReference type="Pfam" id="PF18974">
    <property type="entry name" value="DUF5710"/>
    <property type="match status" value="1"/>
</dbReference>
<proteinExistence type="predicted"/>
<name>A0A6B3SLH8_9BURK</name>
<feature type="domain" description="DUF5710" evidence="1">
    <location>
        <begin position="75"/>
        <end position="114"/>
    </location>
</feature>
<accession>A0A6B3SLH8</accession>
<dbReference type="RefSeq" id="WP_163959614.1">
    <property type="nucleotide sequence ID" value="NZ_JAAIVB010000003.1"/>
</dbReference>
<dbReference type="EMBL" id="JAAIVB010000003">
    <property type="protein sequence ID" value="NEX59496.1"/>
    <property type="molecule type" value="Genomic_DNA"/>
</dbReference>
<dbReference type="InterPro" id="IPR043764">
    <property type="entry name" value="DUF5710"/>
</dbReference>
<protein>
    <recommendedName>
        <fullName evidence="1">DUF5710 domain-containing protein</fullName>
    </recommendedName>
</protein>
<dbReference type="AlphaFoldDB" id="A0A6B3SLH8"/>
<comment type="caution">
    <text evidence="2">The sequence shown here is derived from an EMBL/GenBank/DDBJ whole genome shotgun (WGS) entry which is preliminary data.</text>
</comment>
<evidence type="ECO:0000313" key="3">
    <source>
        <dbReference type="Proteomes" id="UP000482155"/>
    </source>
</evidence>
<keyword evidence="3" id="KW-1185">Reference proteome</keyword>
<gene>
    <name evidence="2" type="ORF">G3574_00250</name>
</gene>
<sequence length="115" mass="12521">MEFPPFDPPYFSVERTELGVQVISTHADGRQVTRMAAPGDAEAALCEFPGVVQASAAPKKPPRASAAMPAGSRLLAVPFAEKDAAKKLGARWNPDQKSWYVPPGLDLAPFERWMR</sequence>
<reference evidence="2 3" key="1">
    <citation type="submission" date="2020-02" db="EMBL/GenBank/DDBJ databases">
        <authorList>
            <person name="Kim M.K."/>
        </authorList>
    </citation>
    <scope>NUCLEOTIDE SEQUENCE [LARGE SCALE GENOMIC DNA]</scope>
    <source>
        <strain evidence="2 3">17J57-3</strain>
    </source>
</reference>